<dbReference type="AlphaFoldDB" id="A0A2N5XPG4"/>
<proteinExistence type="predicted"/>
<name>A0A2N5XPG4_9HYPH</name>
<dbReference type="SUPFAM" id="SSF54001">
    <property type="entry name" value="Cysteine proteinases"/>
    <property type="match status" value="1"/>
</dbReference>
<dbReference type="EMBL" id="PKUQ01000031">
    <property type="protein sequence ID" value="PLW76320.1"/>
    <property type="molecule type" value="Genomic_DNA"/>
</dbReference>
<dbReference type="Pfam" id="PF09899">
    <property type="entry name" value="DUF2126"/>
    <property type="match status" value="1"/>
</dbReference>
<dbReference type="Proteomes" id="UP000234881">
    <property type="component" value="Unassembled WGS sequence"/>
</dbReference>
<dbReference type="Pfam" id="PF01841">
    <property type="entry name" value="Transglut_core"/>
    <property type="match status" value="1"/>
</dbReference>
<evidence type="ECO:0000259" key="1">
    <source>
        <dbReference type="SMART" id="SM00460"/>
    </source>
</evidence>
<gene>
    <name evidence="2" type="ORF">C0081_15630</name>
</gene>
<dbReference type="InterPro" id="IPR038765">
    <property type="entry name" value="Papain-like_cys_pep_sf"/>
</dbReference>
<reference evidence="2 3" key="1">
    <citation type="submission" date="2018-01" db="EMBL/GenBank/DDBJ databases">
        <title>The draft genome sequence of Cohaesibacter sp. H1304.</title>
        <authorList>
            <person name="Wang N.-N."/>
            <person name="Du Z.-J."/>
        </authorList>
    </citation>
    <scope>NUCLEOTIDE SEQUENCE [LARGE SCALE GENOMIC DNA]</scope>
    <source>
        <strain evidence="2 3">H1304</strain>
    </source>
</reference>
<feature type="domain" description="Transglutaminase-like" evidence="1">
    <location>
        <begin position="176"/>
        <end position="252"/>
    </location>
</feature>
<dbReference type="Gene3D" id="3.10.620.30">
    <property type="match status" value="1"/>
</dbReference>
<dbReference type="PANTHER" id="PTHR33490">
    <property type="entry name" value="BLR5614 PROTEIN-RELATED"/>
    <property type="match status" value="1"/>
</dbReference>
<dbReference type="InterPro" id="IPR002931">
    <property type="entry name" value="Transglutaminase-like"/>
</dbReference>
<dbReference type="SMART" id="SM00460">
    <property type="entry name" value="TGc"/>
    <property type="match status" value="1"/>
</dbReference>
<dbReference type="RefSeq" id="WP_101534754.1">
    <property type="nucleotide sequence ID" value="NZ_JBFHIU010000010.1"/>
</dbReference>
<comment type="caution">
    <text evidence="2">The sequence shown here is derived from an EMBL/GenBank/DDBJ whole genome shotgun (WGS) entry which is preliminary data.</text>
</comment>
<dbReference type="InterPro" id="IPR018667">
    <property type="entry name" value="DUF2126"/>
</dbReference>
<evidence type="ECO:0000313" key="3">
    <source>
        <dbReference type="Proteomes" id="UP000234881"/>
    </source>
</evidence>
<dbReference type="InterPro" id="IPR013589">
    <property type="entry name" value="Bac_transglu_N"/>
</dbReference>
<dbReference type="Pfam" id="PF08379">
    <property type="entry name" value="Bact_transglu_N"/>
    <property type="match status" value="1"/>
</dbReference>
<keyword evidence="3" id="KW-1185">Reference proteome</keyword>
<accession>A0A2N5XPG4</accession>
<evidence type="ECO:0000313" key="2">
    <source>
        <dbReference type="EMBL" id="PLW76320.1"/>
    </source>
</evidence>
<dbReference type="PANTHER" id="PTHR33490:SF1">
    <property type="entry name" value="SLL1233 PROTEIN"/>
    <property type="match status" value="1"/>
</dbReference>
<protein>
    <submittedName>
        <fullName evidence="2">IMP dehydrogenase</fullName>
    </submittedName>
</protein>
<organism evidence="2 3">
    <name type="scientific">Cohaesibacter celericrescens</name>
    <dbReference type="NCBI Taxonomy" id="2067669"/>
    <lineage>
        <taxon>Bacteria</taxon>
        <taxon>Pseudomonadati</taxon>
        <taxon>Pseudomonadota</taxon>
        <taxon>Alphaproteobacteria</taxon>
        <taxon>Hyphomicrobiales</taxon>
        <taxon>Cohaesibacteraceae</taxon>
    </lineage>
</organism>
<dbReference type="OrthoDB" id="9804023at2"/>
<sequence length="1126" mass="127884">MSIHAGLTHKTKYTYDRPTRMGPQMIRLRPAPHTRNQIQSYSLKIEPADHWINWQQDAFGNFMARIIFPEKVDYFSVTVDLVTEMSIINPFDFFIEEDAEYYPFKYEDGEKKDLTPYLEQGETTPLLAKLVEDVKPIYEDKEIKTIDVLVQINHMIEQKIDYLIRMEPGVQKPEETLEKGSGSCRDSAWLMVHVLRRLGLAARFTSGYLIQLEPDVKPLDGPEGTDHDFTDLHAWTEVYIPGAGWIGLDPTSGLLTGESHIPLAATPNPMSAAPISGGHEKAEVEFEFEMNVQRIFERPRVTKPYTDEQWKAINKMGGKVDKRLEAGDVRLTMGGEPTFISIDDLEGEEWNTAAVGPTKRVFAENLIRRLQDRFAPGGLLHFGQGKWYPGEQLPRWAFALYWRADDEPLWEDSSLIDSEKPKKAADHKVAQRFIYKLSENLKIDPQCVLPAYEDPGHFALVEQKLPVNVDTKDNKIDDPAERARIVKVFDQGLSTPAGFVLPVQAWNSEVYGRSWMSEVWKLRRERLYILPGDSPVGFRLPLGSLPFVSEVQYPHVIPLDPHAAHAALPAREALIRDRRKPFTPLTKLKKTDPASLLETENEAQWHDTEHSTFIPMNEVSGHVRTAITVEPRDGHLCIFMPPLNNAEDYAAMVAAIESAAKEVEQPVHIEGYEPPFDPRLNVIKVTPDPGVIEVNIQPASNWKEASKITQILYEEAHKLRLGTEKFMLDGRHTGTGGGNHIVMGGITPSDSPFLRRPDLVASLITYWQNHPSLSYLFSGTFIGPTSQAPRVDEGRHENLYELEIALKQVPLPGEGFIPSWQVDRLFRNLLIDVSGNTHRAEICIDKLFSPDGPTGRLGLVEFRSFEMPPHARMSLAQQLLLRAIVVRLWEQPYRNKLIRWGTQLHDKFMLPHHVREDFNDVLKDLSNHGLKIDQDWFAPHFEFRFPRHGEVTYDGVQIELRQALEPWNVLGEEGAVGGTARYVDSSLERVQVKVTGLNPDRHVLSVNEVAIPLHRTGRQDEAVAGVRYRAWQPPSCLHPMIGVHTPLTFDLLDTWNMRSLGGCRYHVAHPGGLGYEIFPINAYEAESRRLSRFETIGHTPGYVDPIRLGENPEFPHTLDLRLASVR</sequence>